<evidence type="ECO:0000313" key="3">
    <source>
        <dbReference type="Proteomes" id="UP000679220"/>
    </source>
</evidence>
<comment type="caution">
    <text evidence="2">The sequence shown here is derived from an EMBL/GenBank/DDBJ whole genome shotgun (WGS) entry which is preliminary data.</text>
</comment>
<dbReference type="InterPro" id="IPR043781">
    <property type="entry name" value="DUF5723"/>
</dbReference>
<feature type="domain" description="DUF5723" evidence="1">
    <location>
        <begin position="42"/>
        <end position="425"/>
    </location>
</feature>
<gene>
    <name evidence="2" type="ORF">KDU71_16275</name>
</gene>
<dbReference type="Gene3D" id="2.40.160.60">
    <property type="entry name" value="Outer membrane protein transport protein (OMPP1/FadL/TodX)"/>
    <property type="match status" value="1"/>
</dbReference>
<proteinExistence type="predicted"/>
<evidence type="ECO:0000259" key="1">
    <source>
        <dbReference type="Pfam" id="PF18990"/>
    </source>
</evidence>
<name>A0A941F609_9BACT</name>
<dbReference type="Pfam" id="PF18990">
    <property type="entry name" value="DUF5723"/>
    <property type="match status" value="1"/>
</dbReference>
<protein>
    <recommendedName>
        <fullName evidence="1">DUF5723 domain-containing protein</fullName>
    </recommendedName>
</protein>
<organism evidence="2 3">
    <name type="scientific">Carboxylicivirga sediminis</name>
    <dbReference type="NCBI Taxonomy" id="2006564"/>
    <lineage>
        <taxon>Bacteria</taxon>
        <taxon>Pseudomonadati</taxon>
        <taxon>Bacteroidota</taxon>
        <taxon>Bacteroidia</taxon>
        <taxon>Marinilabiliales</taxon>
        <taxon>Marinilabiliaceae</taxon>
        <taxon>Carboxylicivirga</taxon>
    </lineage>
</organism>
<accession>A0A941F609</accession>
<dbReference type="Proteomes" id="UP000679220">
    <property type="component" value="Unassembled WGS sequence"/>
</dbReference>
<dbReference type="RefSeq" id="WP_212192152.1">
    <property type="nucleotide sequence ID" value="NZ_JAGTAR010000027.1"/>
</dbReference>
<reference evidence="2" key="2">
    <citation type="submission" date="2021-04" db="EMBL/GenBank/DDBJ databases">
        <authorList>
            <person name="Zhang T."/>
            <person name="Zhang Y."/>
            <person name="Lu D."/>
            <person name="Zuo D."/>
            <person name="Du Z."/>
        </authorList>
    </citation>
    <scope>NUCLEOTIDE SEQUENCE</scope>
    <source>
        <strain evidence="2">JR1</strain>
    </source>
</reference>
<dbReference type="EMBL" id="JAGTAR010000027">
    <property type="protein sequence ID" value="MBR8537127.1"/>
    <property type="molecule type" value="Genomic_DNA"/>
</dbReference>
<reference evidence="2" key="1">
    <citation type="journal article" date="2018" name="Int. J. Syst. Evol. Microbiol.">
        <title>Carboxylicivirga sediminis sp. nov., isolated from coastal sediment.</title>
        <authorList>
            <person name="Wang F.Q."/>
            <person name="Ren L.H."/>
            <person name="Zou R.J."/>
            <person name="Sun Y.Z."/>
            <person name="Liu X.J."/>
            <person name="Jiang F."/>
            <person name="Liu L.J."/>
        </authorList>
    </citation>
    <scope>NUCLEOTIDE SEQUENCE</scope>
    <source>
        <strain evidence="2">JR1</strain>
    </source>
</reference>
<dbReference type="AlphaFoldDB" id="A0A941F609"/>
<evidence type="ECO:0000313" key="2">
    <source>
        <dbReference type="EMBL" id="MBR8537127.1"/>
    </source>
</evidence>
<keyword evidence="3" id="KW-1185">Reference proteome</keyword>
<sequence length="483" mass="54383">MKQLSYYIVILGLLAFVHVAKAQQNLTLFLMHDVPQANFVNPAVTYQCDWIVGVPALASLHSNYNNSAFTVNDALRYDAATDSSYVNFDKVVNQLDNTEIVASTAHYTPLYAGFWLKNNWITFSVTEKVTAFNTMPREAAELLWYGNTRFVGREASLDGLRMSGYHYRDYALGIARKVSERLQLGMHARLLFGKGSMYTPKTVGGLATNATNFNLLIDLDTKVHTSFPIEVELDDEGYVNSIDLQDDIDWRQYMMNAKNLGIGFDFGFIYELDERTTLSGSLLNLGVIGWKTDVNSFVSDGTFEFTGTDSSTDFNNGNYAQELGDSLRHQFLPVPDNNTFTTRLTPEMYLGATRNFTNHLNAGAVFYSRIYRNRIMPAFTLSANTYNYKMLNGSLSYTAINGDYMNIGAGLGLKLGVFHLHAVSDNLLGFLKLENQRNLNLRFGLSIVPRCDEPRNEVQKSKKGISALPCYQDPYAKGRRNRR</sequence>